<feature type="transmembrane region" description="Helical" evidence="1">
    <location>
        <begin position="198"/>
        <end position="219"/>
    </location>
</feature>
<name>A0AAU8AHH4_9RHOB</name>
<sequence length="372" mass="39747">MVNIATLRGAAQASARSSSSVSFTTLQAGRAIAAIAVVFFHAHVFFLPERLHPGQSVSPVFDMGYSGVEFFFVLSGFIMFLVHRRDIGQRGAGLRFLVKRVLRILPFYWCVLLGLIALTLLGLGSARLDLARALHAAFLLPMADGSPLLIEPAWTLTHEFLFYGFFALILFLPRAGAAVFVAWQLATAALSVGGDAAYPLSTLFGTHNLLFPMGMLAAWAYPKFELRGARIAAILGVLGFLVVGLGDVFDVLSFSREARTVLFGAFAMLGVAGVARLESGGALGAGRAMVFLGDASYAIYLVHGLALALLTKVMLALGLGQVLPPALTLLILVVGAMATGVLAHLVVERPLLRWLRTRVMRPRRSGGLVPGE</sequence>
<organism evidence="3">
    <name type="scientific">Alloyangia sp. H15</name>
    <dbReference type="NCBI Taxonomy" id="3029062"/>
    <lineage>
        <taxon>Bacteria</taxon>
        <taxon>Pseudomonadati</taxon>
        <taxon>Pseudomonadota</taxon>
        <taxon>Alphaproteobacteria</taxon>
        <taxon>Rhodobacterales</taxon>
        <taxon>Roseobacteraceae</taxon>
        <taxon>Alloyangia</taxon>
    </lineage>
</organism>
<dbReference type="PANTHER" id="PTHR23028:SF131">
    <property type="entry name" value="BLR2367 PROTEIN"/>
    <property type="match status" value="1"/>
</dbReference>
<proteinExistence type="predicted"/>
<gene>
    <name evidence="3" type="ORF">PVT71_02985</name>
</gene>
<feature type="domain" description="Acyltransferase 3" evidence="2">
    <location>
        <begin position="26"/>
        <end position="342"/>
    </location>
</feature>
<accession>A0AAU8AHH4</accession>
<feature type="transmembrane region" description="Helical" evidence="1">
    <location>
        <begin position="104"/>
        <end position="124"/>
    </location>
</feature>
<keyword evidence="1" id="KW-1133">Transmembrane helix</keyword>
<dbReference type="GO" id="GO:0016747">
    <property type="term" value="F:acyltransferase activity, transferring groups other than amino-acyl groups"/>
    <property type="evidence" value="ECO:0007669"/>
    <property type="project" value="InterPro"/>
</dbReference>
<dbReference type="EMBL" id="CP123384">
    <property type="protein sequence ID" value="XCC94189.1"/>
    <property type="molecule type" value="Genomic_DNA"/>
</dbReference>
<feature type="transmembrane region" description="Helical" evidence="1">
    <location>
        <begin position="130"/>
        <end position="150"/>
    </location>
</feature>
<feature type="transmembrane region" description="Helical" evidence="1">
    <location>
        <begin position="63"/>
        <end position="83"/>
    </location>
</feature>
<feature type="transmembrane region" description="Helical" evidence="1">
    <location>
        <begin position="21"/>
        <end position="43"/>
    </location>
</feature>
<dbReference type="AlphaFoldDB" id="A0AAU8AHH4"/>
<evidence type="ECO:0000313" key="3">
    <source>
        <dbReference type="EMBL" id="XCC94189.1"/>
    </source>
</evidence>
<dbReference type="PANTHER" id="PTHR23028">
    <property type="entry name" value="ACETYLTRANSFERASE"/>
    <property type="match status" value="1"/>
</dbReference>
<dbReference type="GO" id="GO:0016020">
    <property type="term" value="C:membrane"/>
    <property type="evidence" value="ECO:0007669"/>
    <property type="project" value="TreeGrafter"/>
</dbReference>
<keyword evidence="1" id="KW-0812">Transmembrane</keyword>
<reference evidence="3" key="1">
    <citation type="submission" date="2023-02" db="EMBL/GenBank/DDBJ databases">
        <title>Description and genomic characterization of Salipiger bruguierae sp. nov., isolated from the sediment of mangrove plant Bruguiera sexangula.</title>
        <authorList>
            <person name="Long M."/>
        </authorList>
    </citation>
    <scope>NUCLEOTIDE SEQUENCE</scope>
    <source>
        <strain evidence="3">H15</strain>
    </source>
</reference>
<dbReference type="EC" id="2.3.-.-" evidence="3"/>
<protein>
    <submittedName>
        <fullName evidence="3">Acyltransferase</fullName>
        <ecNumber evidence="3">2.3.-.-</ecNumber>
    </submittedName>
</protein>
<dbReference type="InterPro" id="IPR050879">
    <property type="entry name" value="Acyltransferase_3"/>
</dbReference>
<feature type="transmembrane region" description="Helical" evidence="1">
    <location>
        <begin position="297"/>
        <end position="320"/>
    </location>
</feature>
<keyword evidence="3" id="KW-0808">Transferase</keyword>
<feature type="transmembrane region" description="Helical" evidence="1">
    <location>
        <begin position="162"/>
        <end position="186"/>
    </location>
</feature>
<evidence type="ECO:0000259" key="2">
    <source>
        <dbReference type="Pfam" id="PF01757"/>
    </source>
</evidence>
<feature type="transmembrane region" description="Helical" evidence="1">
    <location>
        <begin position="258"/>
        <end position="277"/>
    </location>
</feature>
<evidence type="ECO:0000256" key="1">
    <source>
        <dbReference type="SAM" id="Phobius"/>
    </source>
</evidence>
<dbReference type="RefSeq" id="WP_353473010.1">
    <property type="nucleotide sequence ID" value="NZ_CP123384.1"/>
</dbReference>
<keyword evidence="3" id="KW-0012">Acyltransferase</keyword>
<feature type="transmembrane region" description="Helical" evidence="1">
    <location>
        <begin position="326"/>
        <end position="347"/>
    </location>
</feature>
<dbReference type="InterPro" id="IPR002656">
    <property type="entry name" value="Acyl_transf_3_dom"/>
</dbReference>
<keyword evidence="1" id="KW-0472">Membrane</keyword>
<dbReference type="GO" id="GO:0000271">
    <property type="term" value="P:polysaccharide biosynthetic process"/>
    <property type="evidence" value="ECO:0007669"/>
    <property type="project" value="TreeGrafter"/>
</dbReference>
<dbReference type="Pfam" id="PF01757">
    <property type="entry name" value="Acyl_transf_3"/>
    <property type="match status" value="1"/>
</dbReference>
<feature type="transmembrane region" description="Helical" evidence="1">
    <location>
        <begin position="231"/>
        <end position="252"/>
    </location>
</feature>